<reference evidence="6 7" key="1">
    <citation type="journal article" date="2019" name="Int. J. Syst. Evol. Microbiol.">
        <title>The Global Catalogue of Microorganisms (GCM) 10K type strain sequencing project: providing services to taxonomists for standard genome sequencing and annotation.</title>
        <authorList>
            <consortium name="The Broad Institute Genomics Platform"/>
            <consortium name="The Broad Institute Genome Sequencing Center for Infectious Disease"/>
            <person name="Wu L."/>
            <person name="Ma J."/>
        </authorList>
    </citation>
    <scope>NUCLEOTIDE SEQUENCE [LARGE SCALE GENOMIC DNA]</scope>
    <source>
        <strain evidence="6 7">JCM 16009</strain>
    </source>
</reference>
<dbReference type="InterPro" id="IPR005119">
    <property type="entry name" value="LysR_subst-bd"/>
</dbReference>
<comment type="caution">
    <text evidence="6">The sequence shown here is derived from an EMBL/GenBank/DDBJ whole genome shotgun (WGS) entry which is preliminary data.</text>
</comment>
<keyword evidence="7" id="KW-1185">Reference proteome</keyword>
<dbReference type="PRINTS" id="PR00039">
    <property type="entry name" value="HTHLYSR"/>
</dbReference>
<gene>
    <name evidence="6" type="ORF">GCM10009836_38170</name>
</gene>
<dbReference type="Pfam" id="PF00126">
    <property type="entry name" value="HTH_1"/>
    <property type="match status" value="1"/>
</dbReference>
<dbReference type="Pfam" id="PF03466">
    <property type="entry name" value="LysR_substrate"/>
    <property type="match status" value="1"/>
</dbReference>
<keyword evidence="3" id="KW-0238">DNA-binding</keyword>
<dbReference type="Proteomes" id="UP001500449">
    <property type="component" value="Unassembled WGS sequence"/>
</dbReference>
<dbReference type="PANTHER" id="PTHR30346:SF0">
    <property type="entry name" value="HCA OPERON TRANSCRIPTIONAL ACTIVATOR HCAR"/>
    <property type="match status" value="1"/>
</dbReference>
<evidence type="ECO:0000256" key="2">
    <source>
        <dbReference type="ARBA" id="ARBA00023015"/>
    </source>
</evidence>
<dbReference type="SUPFAM" id="SSF53850">
    <property type="entry name" value="Periplasmic binding protein-like II"/>
    <property type="match status" value="1"/>
</dbReference>
<dbReference type="Gene3D" id="1.10.10.10">
    <property type="entry name" value="Winged helix-like DNA-binding domain superfamily/Winged helix DNA-binding domain"/>
    <property type="match status" value="1"/>
</dbReference>
<evidence type="ECO:0000256" key="4">
    <source>
        <dbReference type="ARBA" id="ARBA00023163"/>
    </source>
</evidence>
<dbReference type="InterPro" id="IPR036388">
    <property type="entry name" value="WH-like_DNA-bd_sf"/>
</dbReference>
<proteinExistence type="inferred from homology"/>
<accession>A0ABN2N6Q3</accession>
<dbReference type="InterPro" id="IPR000847">
    <property type="entry name" value="LysR_HTH_N"/>
</dbReference>
<keyword evidence="2" id="KW-0805">Transcription regulation</keyword>
<keyword evidence="4" id="KW-0804">Transcription</keyword>
<dbReference type="Gene3D" id="3.40.190.10">
    <property type="entry name" value="Periplasmic binding protein-like II"/>
    <property type="match status" value="2"/>
</dbReference>
<dbReference type="InterPro" id="IPR036390">
    <property type="entry name" value="WH_DNA-bd_sf"/>
</dbReference>
<evidence type="ECO:0000259" key="5">
    <source>
        <dbReference type="PROSITE" id="PS50931"/>
    </source>
</evidence>
<dbReference type="CDD" id="cd08414">
    <property type="entry name" value="PBP2_LTTR_aromatics_like"/>
    <property type="match status" value="1"/>
</dbReference>
<dbReference type="SUPFAM" id="SSF46785">
    <property type="entry name" value="Winged helix' DNA-binding domain"/>
    <property type="match status" value="1"/>
</dbReference>
<name>A0ABN2N6Q3_9PSEU</name>
<feature type="domain" description="HTH lysR-type" evidence="5">
    <location>
        <begin position="1"/>
        <end position="58"/>
    </location>
</feature>
<evidence type="ECO:0000256" key="1">
    <source>
        <dbReference type="ARBA" id="ARBA00009437"/>
    </source>
</evidence>
<comment type="similarity">
    <text evidence="1">Belongs to the LysR transcriptional regulatory family.</text>
</comment>
<dbReference type="PROSITE" id="PS50931">
    <property type="entry name" value="HTH_LYSR"/>
    <property type="match status" value="1"/>
</dbReference>
<evidence type="ECO:0000313" key="6">
    <source>
        <dbReference type="EMBL" id="GAA1854465.1"/>
    </source>
</evidence>
<sequence length="309" mass="33744">MEFRYLRSFLAIAEELHFGRAAQRLHLAQPSLSQQLQRLERDVGVELVRRSSHEVRLTPAGEAFREEARKLLDQVDRAVAAAHAVAMGRAGTLNIGFNFPAGQDVLPAALAHLNAEHPRVQTQLWERRTGPQIDGVVSGELDVGFVYGRPVSPQVASKELMTVPIVALVGERHPWANRDCMPMRLLERQPCLLFRREQSPAMHDAIMGAAERAGIKLTISGEVDDPVATGVLVAARQVVGFASASRAARAPAQGLVALPLTEPTPTLGLHVVWRAEERTPLVDALLAALDQAGPFTYTSKFGGGFRQQR</sequence>
<evidence type="ECO:0000256" key="3">
    <source>
        <dbReference type="ARBA" id="ARBA00023125"/>
    </source>
</evidence>
<evidence type="ECO:0000313" key="7">
    <source>
        <dbReference type="Proteomes" id="UP001500449"/>
    </source>
</evidence>
<protein>
    <submittedName>
        <fullName evidence="6">LysR family transcriptional regulator</fullName>
    </submittedName>
</protein>
<dbReference type="PANTHER" id="PTHR30346">
    <property type="entry name" value="TRANSCRIPTIONAL DUAL REGULATOR HCAR-RELATED"/>
    <property type="match status" value="1"/>
</dbReference>
<dbReference type="EMBL" id="BAAAQK010000012">
    <property type="protein sequence ID" value="GAA1854465.1"/>
    <property type="molecule type" value="Genomic_DNA"/>
</dbReference>
<organism evidence="6 7">
    <name type="scientific">Pseudonocardia ailaonensis</name>
    <dbReference type="NCBI Taxonomy" id="367279"/>
    <lineage>
        <taxon>Bacteria</taxon>
        <taxon>Bacillati</taxon>
        <taxon>Actinomycetota</taxon>
        <taxon>Actinomycetes</taxon>
        <taxon>Pseudonocardiales</taxon>
        <taxon>Pseudonocardiaceae</taxon>
        <taxon>Pseudonocardia</taxon>
    </lineage>
</organism>
<dbReference type="RefSeq" id="WP_344418536.1">
    <property type="nucleotide sequence ID" value="NZ_BAAAQK010000012.1"/>
</dbReference>